<reference evidence="1 2" key="1">
    <citation type="journal article" date="2019" name="PLoS Biol.">
        <title>Sex chromosomes control vertical transmission of feminizing Wolbachia symbionts in an isopod.</title>
        <authorList>
            <person name="Becking T."/>
            <person name="Chebbi M.A."/>
            <person name="Giraud I."/>
            <person name="Moumen B."/>
            <person name="Laverre T."/>
            <person name="Caubet Y."/>
            <person name="Peccoud J."/>
            <person name="Gilbert C."/>
            <person name="Cordaux R."/>
        </authorList>
    </citation>
    <scope>NUCLEOTIDE SEQUENCE [LARGE SCALE GENOMIC DNA]</scope>
    <source>
        <strain evidence="1">ANa2</strain>
        <tissue evidence="1">Whole body excluding digestive tract and cuticle</tissue>
    </source>
</reference>
<dbReference type="AlphaFoldDB" id="A0A5N5T7I8"/>
<dbReference type="EMBL" id="SEYY01007481">
    <property type="protein sequence ID" value="KAB7502452.1"/>
    <property type="molecule type" value="Genomic_DNA"/>
</dbReference>
<dbReference type="OrthoDB" id="10286181at2759"/>
<dbReference type="Proteomes" id="UP000326759">
    <property type="component" value="Unassembled WGS sequence"/>
</dbReference>
<comment type="caution">
    <text evidence="1">The sequence shown here is derived from an EMBL/GenBank/DDBJ whole genome shotgun (WGS) entry which is preliminary data.</text>
</comment>
<accession>A0A5N5T7I8</accession>
<sequence>MLWKSLKVVLMTTIISLYHYGSLTKAIFTKIEEHPSERFIEDLEKSSIEFYQQELDSGKSLHNINDGNNVTLTVIKDSEDVVIKIISKLKEESKNGAIPQSFIESLIAYFYEDHPEQTTKTDFFELLKFLTNSLKELQSIPDYRSDKIVNVKSFRVILSVLRNLPKYVSKDMITINSMSIEKFLPLIKNYMIIKNDKYLYDFPSYIFEVVRNIKYDKFSDWFKIKKEKKLNKRFAEMSDRGREERSLSNAGGFFGTIFNSIRGGGENLLYWTFQLLNMVNLAFEGVSEHNSIVTIKLFPITLREIVSECHSLEEKVHG</sequence>
<gene>
    <name evidence="1" type="ORF">Anas_09045</name>
</gene>
<proteinExistence type="predicted"/>
<evidence type="ECO:0000313" key="1">
    <source>
        <dbReference type="EMBL" id="KAB7502452.1"/>
    </source>
</evidence>
<evidence type="ECO:0000313" key="2">
    <source>
        <dbReference type="Proteomes" id="UP000326759"/>
    </source>
</evidence>
<organism evidence="1 2">
    <name type="scientific">Armadillidium nasatum</name>
    <dbReference type="NCBI Taxonomy" id="96803"/>
    <lineage>
        <taxon>Eukaryota</taxon>
        <taxon>Metazoa</taxon>
        <taxon>Ecdysozoa</taxon>
        <taxon>Arthropoda</taxon>
        <taxon>Crustacea</taxon>
        <taxon>Multicrustacea</taxon>
        <taxon>Malacostraca</taxon>
        <taxon>Eumalacostraca</taxon>
        <taxon>Peracarida</taxon>
        <taxon>Isopoda</taxon>
        <taxon>Oniscidea</taxon>
        <taxon>Crinocheta</taxon>
        <taxon>Armadillidiidae</taxon>
        <taxon>Armadillidium</taxon>
    </lineage>
</organism>
<name>A0A5N5T7I8_9CRUS</name>
<keyword evidence="2" id="KW-1185">Reference proteome</keyword>
<protein>
    <submittedName>
        <fullName evidence="1">Uncharacterized protein</fullName>
    </submittedName>
</protein>